<feature type="region of interest" description="Disordered" evidence="1">
    <location>
        <begin position="20"/>
        <end position="57"/>
    </location>
</feature>
<dbReference type="GO" id="GO:0003676">
    <property type="term" value="F:nucleic acid binding"/>
    <property type="evidence" value="ECO:0007669"/>
    <property type="project" value="InterPro"/>
</dbReference>
<keyword evidence="4" id="KW-1185">Reference proteome</keyword>
<dbReference type="EMBL" id="JBAFSM010000058">
    <property type="protein sequence ID" value="MEG3439734.1"/>
    <property type="molecule type" value="Genomic_DNA"/>
</dbReference>
<protein>
    <submittedName>
        <fullName evidence="3">Transposase</fullName>
    </submittedName>
</protein>
<feature type="domain" description="Tc1-like transposase DDE" evidence="2">
    <location>
        <begin position="130"/>
        <end position="216"/>
    </location>
</feature>
<comment type="caution">
    <text evidence="3">The sequence shown here is derived from an EMBL/GenBank/DDBJ whole genome shotgun (WGS) entry which is preliminary data.</text>
</comment>
<sequence length="249" mass="28806">MPGQRINSKQIQIYLKARASGHPRATAAAKGGFSVRTAERIDKGEHRPRQGQPRDWRTRADPYAEVWESEVVPMLEKEPRLSPTTIFEYLQPKYPDKYTRSQLRTLQKRVKEWKGARGPDKEVRSGESCFYEFSNLNSTCFQSFLEEFSRQFSDAVHTLQLDNAPFHTTRKLKIPENILFFFQPSYSPEVNPIERFWQFLKDALGGQGFENLQELKERVGVVLNSMSKEIVRSLTGWDYILQALSLAGL</sequence>
<evidence type="ECO:0000256" key="1">
    <source>
        <dbReference type="SAM" id="MobiDB-lite"/>
    </source>
</evidence>
<proteinExistence type="predicted"/>
<dbReference type="Gene3D" id="3.30.420.10">
    <property type="entry name" value="Ribonuclease H-like superfamily/Ribonuclease H"/>
    <property type="match status" value="1"/>
</dbReference>
<dbReference type="AlphaFoldDB" id="A0AAW9R1A3"/>
<evidence type="ECO:0000259" key="2">
    <source>
        <dbReference type="Pfam" id="PF13358"/>
    </source>
</evidence>
<dbReference type="Pfam" id="PF13358">
    <property type="entry name" value="DDE_3"/>
    <property type="match status" value="1"/>
</dbReference>
<dbReference type="InterPro" id="IPR036397">
    <property type="entry name" value="RNaseH_sf"/>
</dbReference>
<name>A0AAW9R1A3_9CHRO</name>
<gene>
    <name evidence="3" type="ORF">V0288_21580</name>
</gene>
<accession>A0AAW9R1A3</accession>
<dbReference type="RefSeq" id="WP_332867213.1">
    <property type="nucleotide sequence ID" value="NZ_JBAFSM010000058.1"/>
</dbReference>
<organism evidence="3 4">
    <name type="scientific">Pannus brasiliensis CCIBt3594</name>
    <dbReference type="NCBI Taxonomy" id="1427578"/>
    <lineage>
        <taxon>Bacteria</taxon>
        <taxon>Bacillati</taxon>
        <taxon>Cyanobacteriota</taxon>
        <taxon>Cyanophyceae</taxon>
        <taxon>Oscillatoriophycideae</taxon>
        <taxon>Chroococcales</taxon>
        <taxon>Microcystaceae</taxon>
        <taxon>Pannus</taxon>
    </lineage>
</organism>
<evidence type="ECO:0000313" key="3">
    <source>
        <dbReference type="EMBL" id="MEG3439734.1"/>
    </source>
</evidence>
<dbReference type="InterPro" id="IPR012337">
    <property type="entry name" value="RNaseH-like_sf"/>
</dbReference>
<dbReference type="InterPro" id="IPR038717">
    <property type="entry name" value="Tc1-like_DDE_dom"/>
</dbReference>
<dbReference type="SUPFAM" id="SSF53098">
    <property type="entry name" value="Ribonuclease H-like"/>
    <property type="match status" value="1"/>
</dbReference>
<reference evidence="3 4" key="1">
    <citation type="submission" date="2024-01" db="EMBL/GenBank/DDBJ databases">
        <title>Genomic insights into the taxonomy and metabolism of the cyanobacterium Pannus brasiliensis CCIBt3594.</title>
        <authorList>
            <person name="Machado M."/>
            <person name="Botero N.B."/>
            <person name="Andreote A.P.D."/>
            <person name="Feitosa A.M.T."/>
            <person name="Popin R."/>
            <person name="Sivonen K."/>
            <person name="Fiore M.F."/>
        </authorList>
    </citation>
    <scope>NUCLEOTIDE SEQUENCE [LARGE SCALE GENOMIC DNA]</scope>
    <source>
        <strain evidence="3 4">CCIBt3594</strain>
    </source>
</reference>
<evidence type="ECO:0000313" key="4">
    <source>
        <dbReference type="Proteomes" id="UP001328733"/>
    </source>
</evidence>
<dbReference type="Proteomes" id="UP001328733">
    <property type="component" value="Unassembled WGS sequence"/>
</dbReference>
<feature type="compositionally biased region" description="Basic and acidic residues" evidence="1">
    <location>
        <begin position="37"/>
        <end position="57"/>
    </location>
</feature>